<organism evidence="2 3">
    <name type="scientific">Trifolium medium</name>
    <dbReference type="NCBI Taxonomy" id="97028"/>
    <lineage>
        <taxon>Eukaryota</taxon>
        <taxon>Viridiplantae</taxon>
        <taxon>Streptophyta</taxon>
        <taxon>Embryophyta</taxon>
        <taxon>Tracheophyta</taxon>
        <taxon>Spermatophyta</taxon>
        <taxon>Magnoliopsida</taxon>
        <taxon>eudicotyledons</taxon>
        <taxon>Gunneridae</taxon>
        <taxon>Pentapetalae</taxon>
        <taxon>rosids</taxon>
        <taxon>fabids</taxon>
        <taxon>Fabales</taxon>
        <taxon>Fabaceae</taxon>
        <taxon>Papilionoideae</taxon>
        <taxon>50 kb inversion clade</taxon>
        <taxon>NPAAA clade</taxon>
        <taxon>Hologalegina</taxon>
        <taxon>IRL clade</taxon>
        <taxon>Trifolieae</taxon>
        <taxon>Trifolium</taxon>
    </lineage>
</organism>
<comment type="caution">
    <text evidence="2">The sequence shown here is derived from an EMBL/GenBank/DDBJ whole genome shotgun (WGS) entry which is preliminary data.</text>
</comment>
<protein>
    <submittedName>
        <fullName evidence="2">Uncharacterized protein</fullName>
    </submittedName>
</protein>
<feature type="compositionally biased region" description="Polar residues" evidence="1">
    <location>
        <begin position="1"/>
        <end position="11"/>
    </location>
</feature>
<reference evidence="2 3" key="1">
    <citation type="journal article" date="2018" name="Front. Plant Sci.">
        <title>Red Clover (Trifolium pratense) and Zigzag Clover (T. medium) - A Picture of Genomic Similarities and Differences.</title>
        <authorList>
            <person name="Dluhosova J."/>
            <person name="Istvanek J."/>
            <person name="Nedelnik J."/>
            <person name="Repkova J."/>
        </authorList>
    </citation>
    <scope>NUCLEOTIDE SEQUENCE [LARGE SCALE GENOMIC DNA]</scope>
    <source>
        <strain evidence="3">cv. 10/8</strain>
        <tissue evidence="2">Leaf</tissue>
    </source>
</reference>
<dbReference type="EMBL" id="LXQA010631173">
    <property type="protein sequence ID" value="MCI63106.1"/>
    <property type="molecule type" value="Genomic_DNA"/>
</dbReference>
<evidence type="ECO:0000313" key="3">
    <source>
        <dbReference type="Proteomes" id="UP000265520"/>
    </source>
</evidence>
<accession>A0A392TSL1</accession>
<evidence type="ECO:0000313" key="2">
    <source>
        <dbReference type="EMBL" id="MCI63106.1"/>
    </source>
</evidence>
<keyword evidence="3" id="KW-1185">Reference proteome</keyword>
<proteinExistence type="predicted"/>
<feature type="compositionally biased region" description="Acidic residues" evidence="1">
    <location>
        <begin position="12"/>
        <end position="24"/>
    </location>
</feature>
<dbReference type="AlphaFoldDB" id="A0A392TSL1"/>
<evidence type="ECO:0000256" key="1">
    <source>
        <dbReference type="SAM" id="MobiDB-lite"/>
    </source>
</evidence>
<sequence>MEVSAPTNSENTNDEATSDAEPEENAPPKNTFKYRSSHPEELIIGNKDSPR</sequence>
<dbReference type="Proteomes" id="UP000265520">
    <property type="component" value="Unassembled WGS sequence"/>
</dbReference>
<name>A0A392TSL1_9FABA</name>
<feature type="region of interest" description="Disordered" evidence="1">
    <location>
        <begin position="1"/>
        <end position="51"/>
    </location>
</feature>